<dbReference type="PATRIC" id="fig|1195236.3.peg.1520"/>
<dbReference type="eggNOG" id="COG2273">
    <property type="taxonomic scope" value="Bacteria"/>
</dbReference>
<evidence type="ECO:0000256" key="3">
    <source>
        <dbReference type="ARBA" id="ARBA00022737"/>
    </source>
</evidence>
<keyword evidence="5" id="KW-0378">Hydrolase</keyword>
<evidence type="ECO:0000256" key="5">
    <source>
        <dbReference type="ARBA" id="ARBA00023295"/>
    </source>
</evidence>
<feature type="region of interest" description="Disordered" evidence="6">
    <location>
        <begin position="1027"/>
        <end position="1047"/>
    </location>
</feature>
<dbReference type="Pfam" id="PF02278">
    <property type="entry name" value="Lyase_8"/>
    <property type="match status" value="1"/>
</dbReference>
<dbReference type="eggNOG" id="COG4733">
    <property type="taxonomic scope" value="Bacteria"/>
</dbReference>
<dbReference type="InterPro" id="IPR004103">
    <property type="entry name" value="Lyase_8_C"/>
</dbReference>
<dbReference type="Pfam" id="PF00754">
    <property type="entry name" value="F5_F8_type_C"/>
    <property type="match status" value="2"/>
</dbReference>
<feature type="domain" description="F5/8 type C" evidence="7">
    <location>
        <begin position="997"/>
        <end position="1145"/>
    </location>
</feature>
<dbReference type="Gene3D" id="1.50.10.100">
    <property type="entry name" value="Chondroitin AC/alginate lyase"/>
    <property type="match status" value="1"/>
</dbReference>
<dbReference type="InterPro" id="IPR012970">
    <property type="entry name" value="Lyase_8_alpha_N"/>
</dbReference>
<feature type="compositionally biased region" description="Polar residues" evidence="6">
    <location>
        <begin position="1027"/>
        <end position="1036"/>
    </location>
</feature>
<comment type="caution">
    <text evidence="9">The sequence shown here is derived from an EMBL/GenBank/DDBJ whole genome shotgun (WGS) entry which is preliminary data.</text>
</comment>
<evidence type="ECO:0000259" key="8">
    <source>
        <dbReference type="PROSITE" id="PS51272"/>
    </source>
</evidence>
<evidence type="ECO:0000256" key="2">
    <source>
        <dbReference type="ARBA" id="ARBA00022729"/>
    </source>
</evidence>
<dbReference type="Gene3D" id="2.60.220.10">
    <property type="entry name" value="Polysaccharide lyase family 8-like, C-terminal"/>
    <property type="match status" value="1"/>
</dbReference>
<dbReference type="Pfam" id="PF02884">
    <property type="entry name" value="Lyase_8_C"/>
    <property type="match status" value="1"/>
</dbReference>
<dbReference type="GO" id="GO:0016837">
    <property type="term" value="F:carbon-oxygen lyase activity, acting on polysaccharides"/>
    <property type="evidence" value="ECO:0007669"/>
    <property type="project" value="UniProtKB-ARBA"/>
</dbReference>
<dbReference type="InterPro" id="IPR038970">
    <property type="entry name" value="Lyase_8"/>
</dbReference>
<dbReference type="Pfam" id="PF22633">
    <property type="entry name" value="F5_F8_type_C_2"/>
    <property type="match status" value="1"/>
</dbReference>
<accession>S0FUX1</accession>
<feature type="domain" description="SLH" evidence="8">
    <location>
        <begin position="1817"/>
        <end position="1880"/>
    </location>
</feature>
<feature type="compositionally biased region" description="Low complexity" evidence="6">
    <location>
        <begin position="1578"/>
        <end position="1596"/>
    </location>
</feature>
<feature type="domain" description="F5/8 type C" evidence="7">
    <location>
        <begin position="847"/>
        <end position="992"/>
    </location>
</feature>
<dbReference type="GO" id="GO:0005975">
    <property type="term" value="P:carbohydrate metabolic process"/>
    <property type="evidence" value="ECO:0007669"/>
    <property type="project" value="InterPro"/>
</dbReference>
<dbReference type="InterPro" id="IPR011013">
    <property type="entry name" value="Gal_mutarotase_sf_dom"/>
</dbReference>
<dbReference type="InterPro" id="IPR008979">
    <property type="entry name" value="Galactose-bd-like_sf"/>
</dbReference>
<dbReference type="PANTHER" id="PTHR38481:SF1">
    <property type="entry name" value="HYALURONATE LYASE"/>
    <property type="match status" value="1"/>
</dbReference>
<dbReference type="SUPFAM" id="SSF49785">
    <property type="entry name" value="Galactose-binding domain-like"/>
    <property type="match status" value="3"/>
</dbReference>
<dbReference type="Pfam" id="PF00395">
    <property type="entry name" value="SLH"/>
    <property type="match status" value="3"/>
</dbReference>
<protein>
    <submittedName>
        <fullName evidence="9">Uncharacterized protein</fullName>
    </submittedName>
</protein>
<proteinExistence type="inferred from homology"/>
<dbReference type="GO" id="GO:0016798">
    <property type="term" value="F:hydrolase activity, acting on glycosyl bonds"/>
    <property type="evidence" value="ECO:0007669"/>
    <property type="project" value="UniProtKB-KW"/>
</dbReference>
<keyword evidence="2" id="KW-0732">Signal</keyword>
<evidence type="ECO:0000256" key="4">
    <source>
        <dbReference type="ARBA" id="ARBA00023239"/>
    </source>
</evidence>
<dbReference type="Proteomes" id="UP000014155">
    <property type="component" value="Unassembled WGS sequence"/>
</dbReference>
<keyword evidence="5" id="KW-0326">Glycosidase</keyword>
<dbReference type="Pfam" id="PF08124">
    <property type="entry name" value="Lyase_8_N"/>
    <property type="match status" value="1"/>
</dbReference>
<dbReference type="SUPFAM" id="SSF49863">
    <property type="entry name" value="Hyaluronate lyase-like, C-terminal domain"/>
    <property type="match status" value="1"/>
</dbReference>
<dbReference type="InterPro" id="IPR001119">
    <property type="entry name" value="SLH_dom"/>
</dbReference>
<sequence length="2002" mass="216678">MSKIRKRQERLAVHFKKLTAVLLVLALILTTISSMSISSVYASDMTDSESAQIVKDRIKATFLESDSYRVVSGSDVFGYISKSMEYANTIQPNGSWSDVNYADRTNSANGTLWSPYLALYRITAMAMGYNQEGNEAYHNPVIKDAIERALAYWDSAKPSSTNWWENEIGQAMCMGVTGIFMEGIISKQALDVCINYNQGRLDTVGANGVWRTQDYLYKKLVQNDYPEVVKGISTLAETLAVDEKGTSNEAVQADSSFYCHGAKLYSEGYGMAQFNMVAMWVGYTSGTNFAFTEEALKKLEFYILDGTRWMIRGEFGFLYLGYRRYNTIEGVSSYAADILPGMIIMAQYDTDPERRAKYQQVVDNIEGKSATNGLVGNKHFWRSDYTSQMRDNYGIMTKMSSSRINGGEYRSTFRSSIGNEIYWNAAGTTAIFVNGHEYTDLVPAFNWSHYPGTTAPNEKMPYTLECKFNANSSFVGGVSDGMYGASVFTQDMDSTVARKGYFYFDDEMVALGAGISSTRPVEVHTTVNQAIAKDNASVDGVLLPKGTAAVTYTNPKWAYNDQIGYVFPANSKVSISNMDQTSNWLDHPAQTKQAFTLYFNHGINPANASYEYIVVPGKDSAEVEAYSNNIPVQILSNTTELQAVRNEGLNQTQLIFYTPGSFEYRTGATITVNQPCLAIIDESSGTPKVTVSNPETPGLIVDVKITETDKDTLYGRYNLGSGIYMGQSITQTLSDVPLSASNIGASSFLPGYAPLNAIDDSMDTSWRSEPDESQYIVYNIDTPIPLVDKVTVDWGTDYAKEYIVQYSTDNVNWTDGYLQWHGSGGKEVIDLPYVQAKYIRILMLSSNKKNGYDIKDLNVHYNVNLALYKPSSTSGNDAGSMATYANDGNDTTRWSGPTTAANAWWQVNLGAKSKVRTIRISWESSYSTSFKIQTSDDGGTWTDVNTFTNDKPGVQILNFPEGSIDARYIRLQSITKVNTYGISMYEFEVFGEADVPAPLPNYGGRQNLAYGKTVTVDSSWSGSANIESPYTTTVPTDGNMGTRASTGRGTAEVTQRSFYVDLGQPLSINEIKLFWEVNSQHVYLEYSNDPAGPWTPITSINRSTYKGNEQDDVKFKPITARYIRVKGVMATKYGLAIYEFEVYGDYSYKLDNHAVTLNKGDTLDLKAILAPYSETDSADFKSYNTDAVTVGTPAVSGDSVPGEQGTYTARLEAVSGGTSVIIVRHSAGSEYDLCTVKVNTFKNDLQALYDIASQLDQNDYISSSWTDSDIDSVLVNANTVLGDNNSTQRQVDAAIQNLQTAMNILEKRSNKASLVTAMSQVNALKQADYTPESWESANLEKLLADANSVYFNDYATQQEIDFVVNALIAAMNGLVKVTNPENPDVITLDSTSKSVYRGQEFTITATVTSPAAIDSIVLFSSDSDAVIVGETESSTPGGITIVHLSAAKVGNAIITATTSGGGIARCAVNVLASGVVLDTPSKTLYPGDSFTLTATAVPEEAVNKEISFSVGNSIVSLGTPSYDAQNGITSVQVTAIRTGTTIITATTADGGTAQCVVTVQPYIDDSRSGGGNGGGSGSSSSTSTNTTPPPAASNNTISDAVASGHGSVTSTIAAAAKTDKDGKATAAVTEKEVTEAINKVIEAAAKMDKGTAANVEIKVSAPSGAKAVEVSLPKEAVDKVVSSKIDTMTISTPIAVMTFDKESVKTISQSAAGDVKITTSSVDSTTLSDEAKRIAGGRPVVDLSVTSGGKTISEFAGNVTVSIPYTAKAGEDTEAVVIYCINSQGSLELVSSCVYNKETEMISFRSDNLSKYAVGYNKIGFKDVAEGAWYSKAVSFIAARGITTGTGNGSFSPDAELTRGQFLTMVMKAYEIKADENATDNFTDAGNKFYTGYLAAAKRLGISDGVGNNKFAPDKEITREEMFTLLYNILKLRGELPAGNSGKDLKEFSDTKDIAAWAKPAMSIFTEAGIIAGNLGRLSPKDTTNRAQMAQVLYNLIKNQMQ</sequence>
<feature type="domain" description="SLH" evidence="8">
    <location>
        <begin position="1945"/>
        <end position="2002"/>
    </location>
</feature>
<dbReference type="Gene3D" id="2.60.120.260">
    <property type="entry name" value="Galactose-binding domain-like"/>
    <property type="match status" value="3"/>
</dbReference>
<evidence type="ECO:0000256" key="1">
    <source>
        <dbReference type="ARBA" id="ARBA00006699"/>
    </source>
</evidence>
<feature type="region of interest" description="Disordered" evidence="6">
    <location>
        <begin position="1566"/>
        <end position="1602"/>
    </location>
</feature>
<dbReference type="GO" id="GO:0005576">
    <property type="term" value="C:extracellular region"/>
    <property type="evidence" value="ECO:0007669"/>
    <property type="project" value="InterPro"/>
</dbReference>
<comment type="similarity">
    <text evidence="1">Belongs to the polysaccharide lyase 8 family.</text>
</comment>
<dbReference type="InterPro" id="IPR008929">
    <property type="entry name" value="Chondroitin_lyas"/>
</dbReference>
<dbReference type="STRING" id="1195236.CTER_1212"/>
<dbReference type="InterPro" id="IPR011071">
    <property type="entry name" value="Lyase_8-like_C"/>
</dbReference>
<evidence type="ECO:0000313" key="9">
    <source>
        <dbReference type="EMBL" id="EMS72949.1"/>
    </source>
</evidence>
<gene>
    <name evidence="9" type="ORF">CTER_1212</name>
</gene>
<evidence type="ECO:0000256" key="6">
    <source>
        <dbReference type="SAM" id="MobiDB-lite"/>
    </source>
</evidence>
<dbReference type="eggNOG" id="COG5492">
    <property type="taxonomic scope" value="Bacteria"/>
</dbReference>
<organism evidence="9 10">
    <name type="scientific">Ruminiclostridium cellobioparum subsp. termitidis CT1112</name>
    <dbReference type="NCBI Taxonomy" id="1195236"/>
    <lineage>
        <taxon>Bacteria</taxon>
        <taxon>Bacillati</taxon>
        <taxon>Bacillota</taxon>
        <taxon>Clostridia</taxon>
        <taxon>Eubacteriales</taxon>
        <taxon>Oscillospiraceae</taxon>
        <taxon>Ruminiclostridium</taxon>
    </lineage>
</organism>
<reference evidence="9 10" key="1">
    <citation type="journal article" date="2013" name="Genome Announc.">
        <title>Draft Genome Sequence of the Cellulolytic, Mesophilic, Anaerobic Bacterium Clostridium termitidis Strain CT1112 (DSM 5398).</title>
        <authorList>
            <person name="Lal S."/>
            <person name="Ramachandran U."/>
            <person name="Zhang X."/>
            <person name="Munir R."/>
            <person name="Sparling R."/>
            <person name="Levin D.B."/>
        </authorList>
    </citation>
    <scope>NUCLEOTIDE SEQUENCE [LARGE SCALE GENOMIC DNA]</scope>
    <source>
        <strain evidence="9 10">CT1112</strain>
    </source>
</reference>
<dbReference type="InterPro" id="IPR003159">
    <property type="entry name" value="Lyase_8_central_dom"/>
</dbReference>
<feature type="domain" description="SLH" evidence="8">
    <location>
        <begin position="1881"/>
        <end position="1940"/>
    </location>
</feature>
<evidence type="ECO:0000313" key="10">
    <source>
        <dbReference type="Proteomes" id="UP000014155"/>
    </source>
</evidence>
<keyword evidence="4" id="KW-0456">Lyase</keyword>
<dbReference type="RefSeq" id="WP_004624699.1">
    <property type="nucleotide sequence ID" value="NZ_AORV01000025.1"/>
</dbReference>
<feature type="domain" description="F5/8 type C" evidence="7">
    <location>
        <begin position="720"/>
        <end position="841"/>
    </location>
</feature>
<dbReference type="GO" id="GO:0030246">
    <property type="term" value="F:carbohydrate binding"/>
    <property type="evidence" value="ECO:0007669"/>
    <property type="project" value="InterPro"/>
</dbReference>
<name>S0FUX1_RUMCE</name>
<dbReference type="Gene3D" id="2.70.98.10">
    <property type="match status" value="1"/>
</dbReference>
<dbReference type="SUPFAM" id="SSF48230">
    <property type="entry name" value="Chondroitin AC/alginate lyase"/>
    <property type="match status" value="1"/>
</dbReference>
<dbReference type="InterPro" id="IPR000421">
    <property type="entry name" value="FA58C"/>
</dbReference>
<dbReference type="PROSITE" id="PS51272">
    <property type="entry name" value="SLH"/>
    <property type="match status" value="3"/>
</dbReference>
<dbReference type="SUPFAM" id="SSF74650">
    <property type="entry name" value="Galactose mutarotase-like"/>
    <property type="match status" value="1"/>
</dbReference>
<dbReference type="PROSITE" id="PS50022">
    <property type="entry name" value="FA58C_3"/>
    <property type="match status" value="3"/>
</dbReference>
<keyword evidence="10" id="KW-1185">Reference proteome</keyword>
<dbReference type="Gene3D" id="2.60.40.1080">
    <property type="match status" value="3"/>
</dbReference>
<keyword evidence="3" id="KW-0677">Repeat</keyword>
<dbReference type="EMBL" id="AORV01000025">
    <property type="protein sequence ID" value="EMS72949.1"/>
    <property type="molecule type" value="Genomic_DNA"/>
</dbReference>
<evidence type="ECO:0000259" key="7">
    <source>
        <dbReference type="PROSITE" id="PS50022"/>
    </source>
</evidence>
<dbReference type="Gene3D" id="1.20.1270.70">
    <property type="entry name" value="Designed single chain three-helix bundle"/>
    <property type="match status" value="2"/>
</dbReference>
<feature type="compositionally biased region" description="Gly residues" evidence="6">
    <location>
        <begin position="1568"/>
        <end position="1577"/>
    </location>
</feature>
<dbReference type="PANTHER" id="PTHR38481">
    <property type="entry name" value="HYALURONATE LYASE"/>
    <property type="match status" value="1"/>
</dbReference>
<dbReference type="InterPro" id="IPR014718">
    <property type="entry name" value="GH-type_carb-bd"/>
</dbReference>